<reference evidence="7 8" key="1">
    <citation type="submission" date="2016-10" db="EMBL/GenBank/DDBJ databases">
        <authorList>
            <person name="Cai Z."/>
        </authorList>
    </citation>
    <scope>NUCLEOTIDE SEQUENCE [LARGE SCALE GENOMIC DNA]</scope>
</reference>
<name>A0A383V9P4_TETOB</name>
<keyword evidence="8" id="KW-1185">Reference proteome</keyword>
<keyword evidence="3" id="KW-0325">Glycoprotein</keyword>
<evidence type="ECO:0000259" key="6">
    <source>
        <dbReference type="Pfam" id="PF04577"/>
    </source>
</evidence>
<evidence type="ECO:0000313" key="8">
    <source>
        <dbReference type="Proteomes" id="UP000256970"/>
    </source>
</evidence>
<dbReference type="GO" id="GO:0016763">
    <property type="term" value="F:pentosyltransferase activity"/>
    <property type="evidence" value="ECO:0007669"/>
    <property type="project" value="UniProtKB-ARBA"/>
</dbReference>
<gene>
    <name evidence="7" type="ORF">BQ4739_LOCUS1980</name>
</gene>
<dbReference type="EMBL" id="FNXT01000148">
    <property type="protein sequence ID" value="SZX61492.1"/>
    <property type="molecule type" value="Genomic_DNA"/>
</dbReference>
<evidence type="ECO:0000256" key="2">
    <source>
        <dbReference type="ARBA" id="ARBA00022679"/>
    </source>
</evidence>
<evidence type="ECO:0000256" key="3">
    <source>
        <dbReference type="ARBA" id="ARBA00023180"/>
    </source>
</evidence>
<keyword evidence="5" id="KW-0812">Transmembrane</keyword>
<dbReference type="PANTHER" id="PTHR20961:SF136">
    <property type="entry name" value="PROTEIN O-GLCNAC TRANSFERASE"/>
    <property type="match status" value="1"/>
</dbReference>
<evidence type="ECO:0000256" key="1">
    <source>
        <dbReference type="ARBA" id="ARBA00022676"/>
    </source>
</evidence>
<dbReference type="GO" id="GO:0005794">
    <property type="term" value="C:Golgi apparatus"/>
    <property type="evidence" value="ECO:0007669"/>
    <property type="project" value="UniProtKB-ARBA"/>
</dbReference>
<evidence type="ECO:0000313" key="7">
    <source>
        <dbReference type="EMBL" id="SZX61492.1"/>
    </source>
</evidence>
<dbReference type="Pfam" id="PF04577">
    <property type="entry name" value="Glyco_transf_61"/>
    <property type="match status" value="1"/>
</dbReference>
<keyword evidence="2" id="KW-0808">Transferase</keyword>
<feature type="compositionally biased region" description="Low complexity" evidence="4">
    <location>
        <begin position="21"/>
        <end position="41"/>
    </location>
</feature>
<accession>A0A383V9P4</accession>
<evidence type="ECO:0000256" key="4">
    <source>
        <dbReference type="SAM" id="MobiDB-lite"/>
    </source>
</evidence>
<feature type="transmembrane region" description="Helical" evidence="5">
    <location>
        <begin position="54"/>
        <end position="71"/>
    </location>
</feature>
<evidence type="ECO:0000256" key="5">
    <source>
        <dbReference type="SAM" id="Phobius"/>
    </source>
</evidence>
<dbReference type="STRING" id="3088.A0A383V9P4"/>
<feature type="domain" description="Glycosyltransferase 61 catalytic" evidence="6">
    <location>
        <begin position="314"/>
        <end position="466"/>
    </location>
</feature>
<sequence length="573" mass="65170">MGSRKRTTSLAREQQDKEQQHQQQQHTAAAAAARPVAGRHALQQKHRSRWRQSFAGFACAAVLLAAANLLYPQLLQQLLDRSSSSDFAPISQVHSTVIGNRTFKPALGIFPRGCKWRDVVEEGSTAVQYEYWQEAEKQWVQQQPLSCKLQGEPMPGASHQQTKPSSWRFHKGNPRTEVVPSKHHVTYRNLWYNNGRWYALVEGPRQVSSWKFSKNQEITALHVLDAKAWSKSTKWRAVRGDTLLFDFIFFVHPTAIGHWWEMMGPLYSVLKQPGVDFKRPCDQMVLLHLKRTHLMEWVRAVVAVALGVGVQQELPPILLQQESNVPWQQLGMPLEGVPADEWVVFERAVIVRDLFTGGTRTFTNSADARAFRAEVYRQYGLPPPAARRRVPSVITFQRKRANRRIVNEDGLLELLSRYGSLRVVEFNSSTSFADQLATMRDTGVFVSAHTSNLANAVLLQPGSAVVEIIQRHWTWNRMDQSFRDHTAMLGDIHHFAWRASHANETVYQSQRDEIRFANWSKSECLTEDCTEAATRVDIVVDLAAFKALLDSRLPLVFAGKSVQQAALPWPEAL</sequence>
<feature type="region of interest" description="Disordered" evidence="4">
    <location>
        <begin position="1"/>
        <end position="42"/>
    </location>
</feature>
<keyword evidence="1" id="KW-0328">Glycosyltransferase</keyword>
<dbReference type="InterPro" id="IPR049625">
    <property type="entry name" value="Glyco_transf_61_cat"/>
</dbReference>
<organism evidence="7 8">
    <name type="scientific">Tetradesmus obliquus</name>
    <name type="common">Green alga</name>
    <name type="synonym">Acutodesmus obliquus</name>
    <dbReference type="NCBI Taxonomy" id="3088"/>
    <lineage>
        <taxon>Eukaryota</taxon>
        <taxon>Viridiplantae</taxon>
        <taxon>Chlorophyta</taxon>
        <taxon>core chlorophytes</taxon>
        <taxon>Chlorophyceae</taxon>
        <taxon>CS clade</taxon>
        <taxon>Sphaeropleales</taxon>
        <taxon>Scenedesmaceae</taxon>
        <taxon>Tetradesmus</taxon>
    </lineage>
</organism>
<protein>
    <recommendedName>
        <fullName evidence="6">Glycosyltransferase 61 catalytic domain-containing protein</fullName>
    </recommendedName>
</protein>
<dbReference type="InterPro" id="IPR007657">
    <property type="entry name" value="Glycosyltransferase_61"/>
</dbReference>
<dbReference type="Proteomes" id="UP000256970">
    <property type="component" value="Unassembled WGS sequence"/>
</dbReference>
<keyword evidence="5" id="KW-0472">Membrane</keyword>
<dbReference type="AlphaFoldDB" id="A0A383V9P4"/>
<dbReference type="PANTHER" id="PTHR20961">
    <property type="entry name" value="GLYCOSYLTRANSFERASE"/>
    <property type="match status" value="1"/>
</dbReference>
<proteinExistence type="predicted"/>
<keyword evidence="5" id="KW-1133">Transmembrane helix</keyword>